<dbReference type="EMBL" id="FR718735">
    <property type="protein sequence ID" value="CBX73631.1"/>
    <property type="molecule type" value="Genomic_DNA"/>
</dbReference>
<dbReference type="AlphaFoldDB" id="F4N6C3"/>
<gene>
    <name evidence="1" type="ORF">YEW_CV11430</name>
</gene>
<protein>
    <submittedName>
        <fullName evidence="1">Uncharacterized protein</fullName>
    </submittedName>
</protein>
<organism evidence="1">
    <name type="scientific">Yersinia enterocolitica W22703</name>
    <dbReference type="NCBI Taxonomy" id="913028"/>
    <lineage>
        <taxon>Bacteria</taxon>
        <taxon>Pseudomonadati</taxon>
        <taxon>Pseudomonadota</taxon>
        <taxon>Gammaproteobacteria</taxon>
        <taxon>Enterobacterales</taxon>
        <taxon>Yersiniaceae</taxon>
        <taxon>Yersinia</taxon>
    </lineage>
</organism>
<name>F4N6C3_YEREN</name>
<evidence type="ECO:0000313" key="1">
    <source>
        <dbReference type="EMBL" id="CBX73631.1"/>
    </source>
</evidence>
<accession>F4N6C3</accession>
<reference evidence="1" key="1">
    <citation type="journal article" date="2011" name="BMC Genomics">
        <title>Shotgun sequencing of Yersinia enterocolitica strain W22703 (biotype 2, serotype O:9): genomic evidence for oscillation between invertebrates and mammals.</title>
        <authorList>
            <person name="Fuchs T.M."/>
            <person name="Brandt K."/>
            <person name="Starke M."/>
            <person name="Rattei T."/>
        </authorList>
    </citation>
    <scope>NUCLEOTIDE SEQUENCE</scope>
</reference>
<sequence length="50" mass="6010">MLPKRPRFLIWFRWHDHFEDGVQIARSFFADQTFAFNAQTLPTLATRRDG</sequence>
<proteinExistence type="predicted"/>